<accession>C1MIB5</accession>
<proteinExistence type="predicted"/>
<reference evidence="2 3" key="1">
    <citation type="journal article" date="2009" name="Science">
        <title>Green evolution and dynamic adaptations revealed by genomes of the marine picoeukaryotes Micromonas.</title>
        <authorList>
            <person name="Worden A.Z."/>
            <person name="Lee J.H."/>
            <person name="Mock T."/>
            <person name="Rouze P."/>
            <person name="Simmons M.P."/>
            <person name="Aerts A.L."/>
            <person name="Allen A.E."/>
            <person name="Cuvelier M.L."/>
            <person name="Derelle E."/>
            <person name="Everett M.V."/>
            <person name="Foulon E."/>
            <person name="Grimwood J."/>
            <person name="Gundlach H."/>
            <person name="Henrissat B."/>
            <person name="Napoli C."/>
            <person name="McDonald S.M."/>
            <person name="Parker M.S."/>
            <person name="Rombauts S."/>
            <person name="Salamov A."/>
            <person name="Von Dassow P."/>
            <person name="Badger J.H."/>
            <person name="Coutinho P.M."/>
            <person name="Demir E."/>
            <person name="Dubchak I."/>
            <person name="Gentemann C."/>
            <person name="Eikrem W."/>
            <person name="Gready J.E."/>
            <person name="John U."/>
            <person name="Lanier W."/>
            <person name="Lindquist E.A."/>
            <person name="Lucas S."/>
            <person name="Mayer K.F."/>
            <person name="Moreau H."/>
            <person name="Not F."/>
            <person name="Otillar R."/>
            <person name="Panaud O."/>
            <person name="Pangilinan J."/>
            <person name="Paulsen I."/>
            <person name="Piegu B."/>
            <person name="Poliakov A."/>
            <person name="Robbens S."/>
            <person name="Schmutz J."/>
            <person name="Toulza E."/>
            <person name="Wyss T."/>
            <person name="Zelensky A."/>
            <person name="Zhou K."/>
            <person name="Armbrust E.V."/>
            <person name="Bhattacharya D."/>
            <person name="Goodenough U.W."/>
            <person name="Van de Peer Y."/>
            <person name="Grigoriev I.V."/>
        </authorList>
    </citation>
    <scope>NUCLEOTIDE SEQUENCE [LARGE SCALE GENOMIC DNA]</scope>
    <source>
        <strain evidence="2 3">CCMP1545</strain>
    </source>
</reference>
<evidence type="ECO:0000256" key="1">
    <source>
        <dbReference type="SAM" id="MobiDB-lite"/>
    </source>
</evidence>
<dbReference type="OrthoDB" id="10601392at2759"/>
<gene>
    <name evidence="2" type="ORF">MICPUCDRAFT_50509</name>
</gene>
<feature type="region of interest" description="Disordered" evidence="1">
    <location>
        <begin position="1"/>
        <end position="74"/>
    </location>
</feature>
<dbReference type="Proteomes" id="UP000001876">
    <property type="component" value="Unassembled WGS sequence"/>
</dbReference>
<keyword evidence="3" id="KW-1185">Reference proteome</keyword>
<evidence type="ECO:0000313" key="3">
    <source>
        <dbReference type="Proteomes" id="UP000001876"/>
    </source>
</evidence>
<feature type="compositionally biased region" description="Low complexity" evidence="1">
    <location>
        <begin position="1"/>
        <end position="13"/>
    </location>
</feature>
<dbReference type="EMBL" id="GG663735">
    <property type="protein sequence ID" value="EEH60351.1"/>
    <property type="molecule type" value="Genomic_DNA"/>
</dbReference>
<dbReference type="AlphaFoldDB" id="C1MIB5"/>
<evidence type="ECO:0000313" key="2">
    <source>
        <dbReference type="EMBL" id="EEH60351.1"/>
    </source>
</evidence>
<feature type="compositionally biased region" description="Acidic residues" evidence="1">
    <location>
        <begin position="14"/>
        <end position="24"/>
    </location>
</feature>
<protein>
    <submittedName>
        <fullName evidence="2">Predicted protein</fullName>
    </submittedName>
</protein>
<organism evidence="3">
    <name type="scientific">Micromonas pusilla (strain CCMP1545)</name>
    <name type="common">Picoplanktonic green alga</name>
    <dbReference type="NCBI Taxonomy" id="564608"/>
    <lineage>
        <taxon>Eukaryota</taxon>
        <taxon>Viridiplantae</taxon>
        <taxon>Chlorophyta</taxon>
        <taxon>Mamiellophyceae</taxon>
        <taxon>Mamiellales</taxon>
        <taxon>Mamiellaceae</taxon>
        <taxon>Micromonas</taxon>
    </lineage>
</organism>
<dbReference type="RefSeq" id="XP_003055099.1">
    <property type="nucleotide sequence ID" value="XM_003055053.1"/>
</dbReference>
<name>C1MIB5_MICPC</name>
<dbReference type="KEGG" id="mpp:MICPUCDRAFT_50509"/>
<dbReference type="GeneID" id="9680336"/>
<dbReference type="CDD" id="cd00105">
    <property type="entry name" value="KH-I"/>
    <property type="match status" value="1"/>
</dbReference>
<sequence>MGILVADYGSDSEGASDGDGDDAAGGEIVLEPAEATTAPARGGDGEAGGERERDDAPAGTSTKRALEPETPPEASKYVAYGGGWYDRAGNYCWISPDGTLHLLRPGATEPEISAGDDKGGGDAPANDAKRVKAADIASESMEFPQHKISILRGDGVKAIATKTGARLRITEGKMKTGSVRKGIMSTLTITGTRDAVKLAKADAIAMLDANGARSTKDASTGKYEFKGRQVYNDTYVNGEKPRVAPEFDWRHSGMGWDNGGLTGTDGACGAHCTWKKS</sequence>